<feature type="compositionally biased region" description="Basic and acidic residues" evidence="1">
    <location>
        <begin position="33"/>
        <end position="66"/>
    </location>
</feature>
<protein>
    <submittedName>
        <fullName evidence="2">Uncharacterized protein</fullName>
    </submittedName>
</protein>
<sequence>MSAIRTPAARRSPLASYQLVQRAGLHKTIVARAGKESALGHEGRTEEIDREKTKSLKEQRDGKGGWKEGLASDSESIVRRPLNGGSCAIHRTWLLYNN</sequence>
<dbReference type="EMBL" id="KZ805804">
    <property type="protein sequence ID" value="PVH91668.1"/>
    <property type="molecule type" value="Genomic_DNA"/>
</dbReference>
<gene>
    <name evidence="2" type="ORF">DM02DRAFT_606318</name>
</gene>
<reference evidence="2 3" key="1">
    <citation type="journal article" date="2018" name="Sci. Rep.">
        <title>Comparative genomics provides insights into the lifestyle and reveals functional heterogeneity of dark septate endophytic fungi.</title>
        <authorList>
            <person name="Knapp D.G."/>
            <person name="Nemeth J.B."/>
            <person name="Barry K."/>
            <person name="Hainaut M."/>
            <person name="Henrissat B."/>
            <person name="Johnson J."/>
            <person name="Kuo A."/>
            <person name="Lim J.H.P."/>
            <person name="Lipzen A."/>
            <person name="Nolan M."/>
            <person name="Ohm R.A."/>
            <person name="Tamas L."/>
            <person name="Grigoriev I.V."/>
            <person name="Spatafora J.W."/>
            <person name="Nagy L.G."/>
            <person name="Kovacs G.M."/>
        </authorList>
    </citation>
    <scope>NUCLEOTIDE SEQUENCE [LARGE SCALE GENOMIC DNA]</scope>
    <source>
        <strain evidence="2 3">DSE2036</strain>
    </source>
</reference>
<dbReference type="Proteomes" id="UP000244855">
    <property type="component" value="Unassembled WGS sequence"/>
</dbReference>
<evidence type="ECO:0000256" key="1">
    <source>
        <dbReference type="SAM" id="MobiDB-lite"/>
    </source>
</evidence>
<feature type="region of interest" description="Disordered" evidence="1">
    <location>
        <begin position="33"/>
        <end position="73"/>
    </location>
</feature>
<accession>A0A2V1D0U6</accession>
<dbReference type="OrthoDB" id="529205at2759"/>
<name>A0A2V1D0U6_9PLEO</name>
<proteinExistence type="predicted"/>
<organism evidence="2 3">
    <name type="scientific">Periconia macrospinosa</name>
    <dbReference type="NCBI Taxonomy" id="97972"/>
    <lineage>
        <taxon>Eukaryota</taxon>
        <taxon>Fungi</taxon>
        <taxon>Dikarya</taxon>
        <taxon>Ascomycota</taxon>
        <taxon>Pezizomycotina</taxon>
        <taxon>Dothideomycetes</taxon>
        <taxon>Pleosporomycetidae</taxon>
        <taxon>Pleosporales</taxon>
        <taxon>Massarineae</taxon>
        <taxon>Periconiaceae</taxon>
        <taxon>Periconia</taxon>
    </lineage>
</organism>
<evidence type="ECO:0000313" key="3">
    <source>
        <dbReference type="Proteomes" id="UP000244855"/>
    </source>
</evidence>
<dbReference type="AlphaFoldDB" id="A0A2V1D0U6"/>
<evidence type="ECO:0000313" key="2">
    <source>
        <dbReference type="EMBL" id="PVH91668.1"/>
    </source>
</evidence>
<keyword evidence="3" id="KW-1185">Reference proteome</keyword>